<dbReference type="EMBL" id="MUHB01000042">
    <property type="protein sequence ID" value="OXA98650.1"/>
    <property type="molecule type" value="Genomic_DNA"/>
</dbReference>
<evidence type="ECO:0000313" key="1">
    <source>
        <dbReference type="EMBL" id="OXA98650.1"/>
    </source>
</evidence>
<feature type="non-terminal residue" evidence="1">
    <location>
        <position position="1"/>
    </location>
</feature>
<dbReference type="AlphaFoldDB" id="A0AB36NX10"/>
<feature type="non-terminal residue" evidence="1">
    <location>
        <position position="292"/>
    </location>
</feature>
<comment type="caution">
    <text evidence="1">The sequence shown here is derived from an EMBL/GenBank/DDBJ whole genome shotgun (WGS) entry which is preliminary data.</text>
</comment>
<gene>
    <name evidence="1" type="ORF">B0A72_23290</name>
</gene>
<name>A0AB36NX10_9FLAO</name>
<protein>
    <submittedName>
        <fullName evidence="1">Uncharacterized protein</fullName>
    </submittedName>
</protein>
<proteinExistence type="predicted"/>
<reference evidence="1 2" key="1">
    <citation type="submission" date="2016-11" db="EMBL/GenBank/DDBJ databases">
        <title>Whole genomes of Flavobacteriaceae.</title>
        <authorList>
            <person name="Stine C."/>
            <person name="Li C."/>
            <person name="Tadesse D."/>
        </authorList>
    </citation>
    <scope>NUCLEOTIDE SEQUENCE [LARGE SCALE GENOMIC DNA]</scope>
    <source>
        <strain evidence="1 2">ATCC 19366</strain>
    </source>
</reference>
<accession>A0AB36NX10</accession>
<sequence>QSSTTWSGTAWSNGTPDASKAAIIAGAFTISSDLTACSLTINPAIAITVPSNYTLTVVNALTVSPTASLTFENHSSLVQVNDNAVNSGNIKYKRIAPKIRRGDFVYWSTPVSPQKLIDVSPLTLGDKYFGYSGDNWVITNKNTVMKVGKGYIIRGPQTYSLTVKADYPAEFNGVPNNGVILGETLTAGKPYLIGNPYPSALSAKKFLDQNTAILEGTLYFWTHNTPVTLTGAYTYTSDDYASYNLTGSTVVKERAITGGTPGSNNEEPSGFIGAGQSFFATSKAGGTVTFNN</sequence>
<evidence type="ECO:0000313" key="2">
    <source>
        <dbReference type="Proteomes" id="UP000198431"/>
    </source>
</evidence>
<dbReference type="Proteomes" id="UP000198431">
    <property type="component" value="Unassembled WGS sequence"/>
</dbReference>
<organism evidence="1 2">
    <name type="scientific">Flavobacterium pectinovorum</name>
    <dbReference type="NCBI Taxonomy" id="29533"/>
    <lineage>
        <taxon>Bacteria</taxon>
        <taxon>Pseudomonadati</taxon>
        <taxon>Bacteroidota</taxon>
        <taxon>Flavobacteriia</taxon>
        <taxon>Flavobacteriales</taxon>
        <taxon>Flavobacteriaceae</taxon>
        <taxon>Flavobacterium</taxon>
    </lineage>
</organism>